<dbReference type="EMBL" id="CP011564">
    <property type="protein sequence ID" value="ALG82701.1"/>
    <property type="molecule type" value="Genomic_DNA"/>
</dbReference>
<evidence type="ECO:0008006" key="5">
    <source>
        <dbReference type="Google" id="ProtNLM"/>
    </source>
</evidence>
<dbReference type="Proteomes" id="UP000060390">
    <property type="component" value="Chromosome"/>
</dbReference>
<dbReference type="GeneID" id="26011156"/>
<dbReference type="Proteomes" id="UP000069906">
    <property type="component" value="Chromosome"/>
</dbReference>
<evidence type="ECO:0000313" key="4">
    <source>
        <dbReference type="Proteomes" id="UP000069906"/>
    </source>
</evidence>
<dbReference type="PATRIC" id="fig|1604004.4.peg.1923"/>
<reference evidence="2 3" key="3">
    <citation type="journal article" date="2016" name="Stand. Genomic Sci.">
        <title>Complete genome sequence of 'Halanaeroarchaeum sulfurireducens' M27-SA2, a sulfur-reducing and acetate-oxidizing haloarchaeon from the deep-sea hypersaline anoxic lake Medee.</title>
        <authorList>
            <person name="Messina E."/>
            <person name="Sorokin D.Y."/>
            <person name="Kublanov I.V."/>
            <person name="Toshchakov S."/>
            <person name="Lopatina A."/>
            <person name="Arcadi E."/>
            <person name="Smedile F."/>
            <person name="La Spada G."/>
            <person name="La Cono V."/>
            <person name="Yakimov M.M."/>
        </authorList>
    </citation>
    <scope>NUCLEOTIDE SEQUENCE [LARGE SCALE GENOMIC DNA]</scope>
    <source>
        <strain evidence="2 3">M27-SA2</strain>
    </source>
</reference>
<dbReference type="KEGG" id="hsu:HLASF_1836"/>
<dbReference type="KEGG" id="hsf:HLASA_1822"/>
<sequence length="83" mass="9604">MAAEISDRVREIAETRGFPESEVFERALERGLEDLWEDLVLARYLDGELDREEAIERVGRVKVERADREREAVGEDVDWGLNA</sequence>
<protein>
    <recommendedName>
        <fullName evidence="5">Ribbon-helix-helix protein CopG domain-containing protein</fullName>
    </recommendedName>
</protein>
<evidence type="ECO:0000313" key="1">
    <source>
        <dbReference type="EMBL" id="AKH98307.1"/>
    </source>
</evidence>
<dbReference type="RefSeq" id="WP_050048978.1">
    <property type="nucleotide sequence ID" value="NZ_CP008874.1"/>
</dbReference>
<name>A0A0F7PC51_9EURY</name>
<evidence type="ECO:0000313" key="2">
    <source>
        <dbReference type="EMBL" id="ALG82701.1"/>
    </source>
</evidence>
<dbReference type="EMBL" id="CP008874">
    <property type="protein sequence ID" value="AKH98307.1"/>
    <property type="molecule type" value="Genomic_DNA"/>
</dbReference>
<evidence type="ECO:0000313" key="3">
    <source>
        <dbReference type="Proteomes" id="UP000060390"/>
    </source>
</evidence>
<dbReference type="OrthoDB" id="192937at2157"/>
<organism evidence="1 4">
    <name type="scientific">Halanaeroarchaeum sulfurireducens</name>
    <dbReference type="NCBI Taxonomy" id="1604004"/>
    <lineage>
        <taxon>Archaea</taxon>
        <taxon>Methanobacteriati</taxon>
        <taxon>Methanobacteriota</taxon>
        <taxon>Stenosarchaea group</taxon>
        <taxon>Halobacteria</taxon>
        <taxon>Halobacteriales</taxon>
        <taxon>Halobacteriaceae</taxon>
        <taxon>Halanaeroarchaeum</taxon>
    </lineage>
</organism>
<keyword evidence="4" id="KW-1185">Reference proteome</keyword>
<dbReference type="AlphaFoldDB" id="A0A0F7PC51"/>
<dbReference type="STRING" id="1604004.HLASA_1822"/>
<reference evidence="1 4" key="1">
    <citation type="journal article" date="2015" name="ISME J.">
        <title>Elemental sulfur and acetate can support life of a novel strictly anaerobic haloarchaeon.</title>
        <authorList>
            <person name="Sorokin D.Y."/>
            <person name="Kublanov I.V."/>
            <person name="Gavrilov S.N."/>
            <person name="Rojo D."/>
            <person name="Roman P."/>
            <person name="Golyshin P.N."/>
            <person name="Slepak V.Z."/>
            <person name="Smedile F."/>
            <person name="Ferrer M."/>
            <person name="Messina E."/>
            <person name="La Cono V."/>
            <person name="Yakimov M.M."/>
        </authorList>
    </citation>
    <scope>NUCLEOTIDE SEQUENCE [LARGE SCALE GENOMIC DNA]</scope>
    <source>
        <strain evidence="1 4">HSR2</strain>
    </source>
</reference>
<dbReference type="HOGENOM" id="CLU_193457_0_0_2"/>
<reference evidence="3" key="2">
    <citation type="submission" date="2015-05" db="EMBL/GenBank/DDBJ databases">
        <title>Complete genome sequence of Halanaeroarchaeum sulfurireducens type strain M27-SA2, a sulfate-reducer haloarchaeon from marine anoxic lake Medee.</title>
        <authorList>
            <person name="Messina E."/>
            <person name="Kublanov I.V."/>
            <person name="Toshchakov S."/>
            <person name="Arcadi E."/>
            <person name="La Spada G."/>
            <person name="La Cono V."/>
            <person name="Yakimov M.M."/>
        </authorList>
    </citation>
    <scope>NUCLEOTIDE SEQUENCE [LARGE SCALE GENOMIC DNA]</scope>
    <source>
        <strain evidence="3">M27-SA2</strain>
    </source>
</reference>
<proteinExistence type="predicted"/>
<gene>
    <name evidence="2" type="ORF">HLASA_1822</name>
    <name evidence="1" type="ORF">HLASF_1836</name>
</gene>
<accession>A0A0F7PC51</accession>